<feature type="domain" description="DUF4283" evidence="2">
    <location>
        <begin position="136"/>
        <end position="218"/>
    </location>
</feature>
<keyword evidence="3" id="KW-1185">Reference proteome</keyword>
<dbReference type="Pfam" id="PF14111">
    <property type="entry name" value="DUF4283"/>
    <property type="match status" value="1"/>
</dbReference>
<name>A0ABM3RI19_SPIOL</name>
<dbReference type="RefSeq" id="XP_056695259.1">
    <property type="nucleotide sequence ID" value="XM_056839281.1"/>
</dbReference>
<evidence type="ECO:0000259" key="2">
    <source>
        <dbReference type="Pfam" id="PF14111"/>
    </source>
</evidence>
<dbReference type="Proteomes" id="UP000813463">
    <property type="component" value="Chromosome 3"/>
</dbReference>
<evidence type="ECO:0000313" key="3">
    <source>
        <dbReference type="Proteomes" id="UP000813463"/>
    </source>
</evidence>
<evidence type="ECO:0000313" key="4">
    <source>
        <dbReference type="RefSeq" id="XP_056695259.1"/>
    </source>
</evidence>
<organism evidence="3 4">
    <name type="scientific">Spinacia oleracea</name>
    <name type="common">Spinach</name>
    <dbReference type="NCBI Taxonomy" id="3562"/>
    <lineage>
        <taxon>Eukaryota</taxon>
        <taxon>Viridiplantae</taxon>
        <taxon>Streptophyta</taxon>
        <taxon>Embryophyta</taxon>
        <taxon>Tracheophyta</taxon>
        <taxon>Spermatophyta</taxon>
        <taxon>Magnoliopsida</taxon>
        <taxon>eudicotyledons</taxon>
        <taxon>Gunneridae</taxon>
        <taxon>Pentapetalae</taxon>
        <taxon>Caryophyllales</taxon>
        <taxon>Chenopodiaceae</taxon>
        <taxon>Chenopodioideae</taxon>
        <taxon>Anserineae</taxon>
        <taxon>Spinacia</taxon>
    </lineage>
</organism>
<dbReference type="InterPro" id="IPR025558">
    <property type="entry name" value="DUF4283"/>
</dbReference>
<proteinExistence type="predicted"/>
<feature type="compositionally biased region" description="Low complexity" evidence="1">
    <location>
        <begin position="42"/>
        <end position="57"/>
    </location>
</feature>
<feature type="region of interest" description="Disordered" evidence="1">
    <location>
        <begin position="1"/>
        <end position="62"/>
    </location>
</feature>
<reference evidence="4" key="2">
    <citation type="submission" date="2025-08" db="UniProtKB">
        <authorList>
            <consortium name="RefSeq"/>
        </authorList>
    </citation>
    <scope>IDENTIFICATION</scope>
    <source>
        <tissue evidence="4">Leaf</tissue>
    </source>
</reference>
<feature type="compositionally biased region" description="Basic residues" evidence="1">
    <location>
        <begin position="1"/>
        <end position="11"/>
    </location>
</feature>
<gene>
    <name evidence="4" type="primary">LOC130469797</name>
</gene>
<dbReference type="PANTHER" id="PTHR33233">
    <property type="entry name" value="ENDONUCLEASE/EXONUCLEASE/PHOSPHATASE"/>
    <property type="match status" value="1"/>
</dbReference>
<dbReference type="GeneID" id="130469797"/>
<dbReference type="PANTHER" id="PTHR33233:SF17">
    <property type="entry name" value="DUF4283 DOMAIN-CONTAINING PROTEIN"/>
    <property type="match status" value="1"/>
</dbReference>
<accession>A0ABM3RI19</accession>
<feature type="compositionally biased region" description="Polar residues" evidence="1">
    <location>
        <begin position="26"/>
        <end position="41"/>
    </location>
</feature>
<reference evidence="3" key="1">
    <citation type="journal article" date="2021" name="Nat. Commun.">
        <title>Genomic analyses provide insights into spinach domestication and the genetic basis of agronomic traits.</title>
        <authorList>
            <person name="Cai X."/>
            <person name="Sun X."/>
            <person name="Xu C."/>
            <person name="Sun H."/>
            <person name="Wang X."/>
            <person name="Ge C."/>
            <person name="Zhang Z."/>
            <person name="Wang Q."/>
            <person name="Fei Z."/>
            <person name="Jiao C."/>
            <person name="Wang Q."/>
        </authorList>
    </citation>
    <scope>NUCLEOTIDE SEQUENCE [LARGE SCALE GENOMIC DNA]</scope>
    <source>
        <strain evidence="3">cv. Varoflay</strain>
    </source>
</reference>
<sequence length="297" mass="32715">MGQRGRPRKNQKVQSTPTAPVVTSVPIDSQSDKTTPVNSPLVSNVSNGTINSTGSTTQHSESAILATARPTVAASRRLELREIPVPEEVVAVPTNSGHEGNRRATKGMKLSFIAPTIRNCNLTACLQVNEVASESAKWASSVILYVVGDQPTLKYINTFIEKNWNCVTQPEVLLHNDGYFVIRFGTLNERNEVLFLGPYTIANKPVIVKAWTSDFDFNSEILKVVPLWIQLPNFPLNCWGTDSLSRIGSALGTPLFADECTSKQSRISFARMLVEIDVTRPIMQKVMVQEPSGKLFE</sequence>
<protein>
    <recommendedName>
        <fullName evidence="2">DUF4283 domain-containing protein</fullName>
    </recommendedName>
</protein>
<evidence type="ECO:0000256" key="1">
    <source>
        <dbReference type="SAM" id="MobiDB-lite"/>
    </source>
</evidence>